<dbReference type="EMBL" id="CAJVRM010000049">
    <property type="protein sequence ID" value="CAG8972598.1"/>
    <property type="molecule type" value="Genomic_DNA"/>
</dbReference>
<keyword evidence="3" id="KW-1185">Reference proteome</keyword>
<gene>
    <name evidence="2" type="ORF">HYALB_00005367</name>
</gene>
<feature type="signal peptide" evidence="1">
    <location>
        <begin position="1"/>
        <end position="18"/>
    </location>
</feature>
<accession>A0A9N9PRM0</accession>
<protein>
    <recommendedName>
        <fullName evidence="4">Extracellular membrane protein CFEM domain-containing protein</fullName>
    </recommendedName>
</protein>
<name>A0A9N9PRM0_9HELO</name>
<reference evidence="2" key="1">
    <citation type="submission" date="2021-07" db="EMBL/GenBank/DDBJ databases">
        <authorList>
            <person name="Durling M."/>
        </authorList>
    </citation>
    <scope>NUCLEOTIDE SEQUENCE</scope>
</reference>
<evidence type="ECO:0000313" key="3">
    <source>
        <dbReference type="Proteomes" id="UP000701801"/>
    </source>
</evidence>
<proteinExistence type="predicted"/>
<evidence type="ECO:0008006" key="4">
    <source>
        <dbReference type="Google" id="ProtNLM"/>
    </source>
</evidence>
<evidence type="ECO:0000256" key="1">
    <source>
        <dbReference type="SAM" id="SignalP"/>
    </source>
</evidence>
<dbReference type="PROSITE" id="PS51257">
    <property type="entry name" value="PROKAR_LIPOPROTEIN"/>
    <property type="match status" value="1"/>
</dbReference>
<dbReference type="AlphaFoldDB" id="A0A9N9PRM0"/>
<dbReference type="Proteomes" id="UP000701801">
    <property type="component" value="Unassembled WGS sequence"/>
</dbReference>
<evidence type="ECO:0000313" key="2">
    <source>
        <dbReference type="EMBL" id="CAG8972598.1"/>
    </source>
</evidence>
<feature type="chain" id="PRO_5040257757" description="Extracellular membrane protein CFEM domain-containing protein" evidence="1">
    <location>
        <begin position="19"/>
        <end position="61"/>
    </location>
</feature>
<keyword evidence="1" id="KW-0732">Signal</keyword>
<comment type="caution">
    <text evidence="2">The sequence shown here is derived from an EMBL/GenBank/DDBJ whole genome shotgun (WGS) entry which is preliminary data.</text>
</comment>
<organism evidence="2 3">
    <name type="scientific">Hymenoscyphus albidus</name>
    <dbReference type="NCBI Taxonomy" id="595503"/>
    <lineage>
        <taxon>Eukaryota</taxon>
        <taxon>Fungi</taxon>
        <taxon>Dikarya</taxon>
        <taxon>Ascomycota</taxon>
        <taxon>Pezizomycotina</taxon>
        <taxon>Leotiomycetes</taxon>
        <taxon>Helotiales</taxon>
        <taxon>Helotiaceae</taxon>
        <taxon>Hymenoscyphus</taxon>
    </lineage>
</organism>
<sequence length="61" mass="6382">MRSFSVLVAFALAAVAAAQGCGGSDLTQNLCRLGCENHDGIRDFNCDAARCICNDGFIVAE</sequence>